<feature type="chain" id="PRO_5010985841" description="DUF995 domain-containing protein" evidence="1">
    <location>
        <begin position="30"/>
        <end position="143"/>
    </location>
</feature>
<keyword evidence="1" id="KW-0732">Signal</keyword>
<keyword evidence="3" id="KW-1185">Reference proteome</keyword>
<evidence type="ECO:0000313" key="2">
    <source>
        <dbReference type="EMBL" id="SLN48544.1"/>
    </source>
</evidence>
<name>A0A1Y5SU28_9RHOB</name>
<dbReference type="AlphaFoldDB" id="A0A1Y5SU28"/>
<dbReference type="STRING" id="315423.SAMN04488020_105254"/>
<gene>
    <name evidence="2" type="ORF">PAM7066_02198</name>
</gene>
<organism evidence="2 3">
    <name type="scientific">Palleronia marisminoris</name>
    <dbReference type="NCBI Taxonomy" id="315423"/>
    <lineage>
        <taxon>Bacteria</taxon>
        <taxon>Pseudomonadati</taxon>
        <taxon>Pseudomonadota</taxon>
        <taxon>Alphaproteobacteria</taxon>
        <taxon>Rhodobacterales</taxon>
        <taxon>Roseobacteraceae</taxon>
        <taxon>Palleronia</taxon>
    </lineage>
</organism>
<sequence>MDPGAPAWQTRAMWRGILLIATLAAPAAAQDSPLDAEAFEAFTAGKTFNYSANGVPYGAEEYGTGRSVEWSFLDGECMTGRWYADGPDICFVYEDGPPVQCWRFYREGTGLRAEFLGGGGDTVLYSTTRTDEPLYCLGPEVGV</sequence>
<dbReference type="Proteomes" id="UP000193870">
    <property type="component" value="Unassembled WGS sequence"/>
</dbReference>
<proteinExistence type="predicted"/>
<protein>
    <recommendedName>
        <fullName evidence="4">DUF995 domain-containing protein</fullName>
    </recommendedName>
</protein>
<feature type="signal peptide" evidence="1">
    <location>
        <begin position="1"/>
        <end position="29"/>
    </location>
</feature>
<evidence type="ECO:0000256" key="1">
    <source>
        <dbReference type="SAM" id="SignalP"/>
    </source>
</evidence>
<reference evidence="2 3" key="1">
    <citation type="submission" date="2017-03" db="EMBL/GenBank/DDBJ databases">
        <authorList>
            <person name="Afonso C.L."/>
            <person name="Miller P.J."/>
            <person name="Scott M.A."/>
            <person name="Spackman E."/>
            <person name="Goraichik I."/>
            <person name="Dimitrov K.M."/>
            <person name="Suarez D.L."/>
            <person name="Swayne D.E."/>
        </authorList>
    </citation>
    <scope>NUCLEOTIDE SEQUENCE [LARGE SCALE GENOMIC DNA]</scope>
    <source>
        <strain evidence="2 3">CECT 7066</strain>
    </source>
</reference>
<accession>A0A1Y5SU28</accession>
<evidence type="ECO:0008006" key="4">
    <source>
        <dbReference type="Google" id="ProtNLM"/>
    </source>
</evidence>
<evidence type="ECO:0000313" key="3">
    <source>
        <dbReference type="Proteomes" id="UP000193870"/>
    </source>
</evidence>
<dbReference type="EMBL" id="FWFV01000005">
    <property type="protein sequence ID" value="SLN48544.1"/>
    <property type="molecule type" value="Genomic_DNA"/>
</dbReference>